<dbReference type="Pfam" id="PF18922">
    <property type="entry name" value="DUF5672"/>
    <property type="match status" value="1"/>
</dbReference>
<dbReference type="InterPro" id="IPR043729">
    <property type="entry name" value="DUF5672"/>
</dbReference>
<sequence>MVDSLQGQRRPCRPVRLLAIFICTSLTVFSLLKQGATPPLPSSRPPSPFNASKLALLVEDRPLPVLAPLVLHFMAALPPDWRFLFLGSASSLSAVNASVAIRNHARTGRLGLQRLPANVSTSSQEMISRFLTSRWLYETAVVPAEWLLVFQTDSIVCANSRLAVDDFLEYDWVGAPWNPDGKWGGNGGLSLRRVSRILEILRNQERPDDSEPEDVWLSERLLYFPGSNMANGSVSLSFSGEIHSGRPEHVVLPSMANGTVANDGDYVEGMDDWRDGFYEPMGYHTGGSGVWLHSPLWGTPELRRHIWSYCPEVKMTLPMDVALFVPGNCGERW</sequence>
<feature type="domain" description="DUF5672" evidence="1">
    <location>
        <begin position="111"/>
        <end position="243"/>
    </location>
</feature>
<dbReference type="Proteomes" id="UP000824596">
    <property type="component" value="Unassembled WGS sequence"/>
</dbReference>
<gene>
    <name evidence="2" type="ORF">HRG_03967</name>
</gene>
<accession>A0A9P8N4T7</accession>
<keyword evidence="3" id="KW-1185">Reference proteome</keyword>
<name>A0A9P8N4T7_9HYPO</name>
<dbReference type="AlphaFoldDB" id="A0A9P8N4T7"/>
<dbReference type="OrthoDB" id="10025998at2759"/>
<reference evidence="2" key="1">
    <citation type="submission" date="2021-09" db="EMBL/GenBank/DDBJ databases">
        <title>A high-quality genome of the endoparasitic fungus Hirsutella rhossiliensis with a comparison of Hirsutella genomes reveals transposable elements contributing to genome size variation.</title>
        <authorList>
            <person name="Lin R."/>
            <person name="Jiao Y."/>
            <person name="Sun X."/>
            <person name="Ling J."/>
            <person name="Xie B."/>
            <person name="Cheng X."/>
        </authorList>
    </citation>
    <scope>NUCLEOTIDE SEQUENCE</scope>
    <source>
        <strain evidence="2">HR02</strain>
    </source>
</reference>
<comment type="caution">
    <text evidence="2">The sequence shown here is derived from an EMBL/GenBank/DDBJ whole genome shotgun (WGS) entry which is preliminary data.</text>
</comment>
<evidence type="ECO:0000313" key="3">
    <source>
        <dbReference type="Proteomes" id="UP000824596"/>
    </source>
</evidence>
<evidence type="ECO:0000259" key="1">
    <source>
        <dbReference type="Pfam" id="PF18922"/>
    </source>
</evidence>
<dbReference type="EMBL" id="JAIZPD010000003">
    <property type="protein sequence ID" value="KAH0965951.1"/>
    <property type="molecule type" value="Genomic_DNA"/>
</dbReference>
<dbReference type="GeneID" id="68353096"/>
<organism evidence="2 3">
    <name type="scientific">Hirsutella rhossiliensis</name>
    <dbReference type="NCBI Taxonomy" id="111463"/>
    <lineage>
        <taxon>Eukaryota</taxon>
        <taxon>Fungi</taxon>
        <taxon>Dikarya</taxon>
        <taxon>Ascomycota</taxon>
        <taxon>Pezizomycotina</taxon>
        <taxon>Sordariomycetes</taxon>
        <taxon>Hypocreomycetidae</taxon>
        <taxon>Hypocreales</taxon>
        <taxon>Ophiocordycipitaceae</taxon>
        <taxon>Hirsutella</taxon>
    </lineage>
</organism>
<evidence type="ECO:0000313" key="2">
    <source>
        <dbReference type="EMBL" id="KAH0965951.1"/>
    </source>
</evidence>
<protein>
    <recommendedName>
        <fullName evidence="1">DUF5672 domain-containing protein</fullName>
    </recommendedName>
</protein>
<proteinExistence type="predicted"/>
<dbReference type="RefSeq" id="XP_044723464.1">
    <property type="nucleotide sequence ID" value="XM_044862438.1"/>
</dbReference>